<dbReference type="PANTHER" id="PTHR43792">
    <property type="entry name" value="GNAT FAMILY, PUTATIVE (AFU_ORTHOLOGUE AFUA_3G00765)-RELATED-RELATED"/>
    <property type="match status" value="1"/>
</dbReference>
<dbReference type="RefSeq" id="WP_021295204.1">
    <property type="nucleotide sequence ID" value="NZ_AURB01000047.1"/>
</dbReference>
<name>T0CJI1_ALIAG</name>
<dbReference type="GO" id="GO:0008999">
    <property type="term" value="F:protein-N-terminal-alanine acetyltransferase activity"/>
    <property type="evidence" value="ECO:0007669"/>
    <property type="project" value="TreeGrafter"/>
</dbReference>
<proteinExistence type="inferred from homology"/>
<evidence type="ECO:0000313" key="6">
    <source>
        <dbReference type="Proteomes" id="UP000829401"/>
    </source>
</evidence>
<evidence type="ECO:0000256" key="1">
    <source>
        <dbReference type="ARBA" id="ARBA00022679"/>
    </source>
</evidence>
<gene>
    <name evidence="5" type="ORF">K1I37_18495</name>
</gene>
<feature type="domain" description="N-acetyltransferase" evidence="4">
    <location>
        <begin position="9"/>
        <end position="175"/>
    </location>
</feature>
<dbReference type="Proteomes" id="UP000829401">
    <property type="component" value="Chromosome"/>
</dbReference>
<accession>T0CJI1</accession>
<dbReference type="STRING" id="1356854.N007_20000"/>
<dbReference type="KEGG" id="aaco:K1I37_18495"/>
<dbReference type="eggNOG" id="COG1670">
    <property type="taxonomic scope" value="Bacteria"/>
</dbReference>
<sequence length="185" mass="21222">MISQEITLQPIFEIPPDDLVNLYVENRTFLEPYEPKRPDIYFTRAGQIELLNNARRLWEEDSAYTFAICAHRGDHATPVPIGRMSLSNVVRGSWHSCTVGYFVSQHANNRGIATQALTQAVRFAFQDAKLHRVQAAIMPRNIASLRVVEKVGFHYEGLAKYYLNINGVWEDPRIYSVTPELWTGR</sequence>
<protein>
    <submittedName>
        <fullName evidence="5">GNAT family N-acetyltransferase</fullName>
        <ecNumber evidence="5">2.3.1.-</ecNumber>
    </submittedName>
</protein>
<dbReference type="InterPro" id="IPR000182">
    <property type="entry name" value="GNAT_dom"/>
</dbReference>
<keyword evidence="2 5" id="KW-0012">Acyltransferase</keyword>
<evidence type="ECO:0000313" key="5">
    <source>
        <dbReference type="EMBL" id="UNO48624.1"/>
    </source>
</evidence>
<dbReference type="EC" id="2.3.1.-" evidence="5"/>
<evidence type="ECO:0000256" key="3">
    <source>
        <dbReference type="ARBA" id="ARBA00038502"/>
    </source>
</evidence>
<organism evidence="5 6">
    <name type="scientific">Alicyclobacillus acidoterrestris (strain ATCC 49025 / DSM 3922 / CIP 106132 / NCIMB 13137 / GD3B)</name>
    <dbReference type="NCBI Taxonomy" id="1356854"/>
    <lineage>
        <taxon>Bacteria</taxon>
        <taxon>Bacillati</taxon>
        <taxon>Bacillota</taxon>
        <taxon>Bacilli</taxon>
        <taxon>Bacillales</taxon>
        <taxon>Alicyclobacillaceae</taxon>
        <taxon>Alicyclobacillus</taxon>
    </lineage>
</organism>
<dbReference type="AlphaFoldDB" id="T0CJI1"/>
<dbReference type="PROSITE" id="PS51186">
    <property type="entry name" value="GNAT"/>
    <property type="match status" value="1"/>
</dbReference>
<dbReference type="Pfam" id="PF13302">
    <property type="entry name" value="Acetyltransf_3"/>
    <property type="match status" value="1"/>
</dbReference>
<comment type="similarity">
    <text evidence="3">Belongs to the acetyltransferase family. RimJ subfamily.</text>
</comment>
<dbReference type="OrthoDB" id="9795206at2"/>
<dbReference type="InterPro" id="IPR016181">
    <property type="entry name" value="Acyl_CoA_acyltransferase"/>
</dbReference>
<dbReference type="InterPro" id="IPR051531">
    <property type="entry name" value="N-acetyltransferase"/>
</dbReference>
<accession>A0A9E7CQV5</accession>
<evidence type="ECO:0000256" key="2">
    <source>
        <dbReference type="ARBA" id="ARBA00023315"/>
    </source>
</evidence>
<dbReference type="SUPFAM" id="SSF55729">
    <property type="entry name" value="Acyl-CoA N-acyltransferases (Nat)"/>
    <property type="match status" value="1"/>
</dbReference>
<evidence type="ECO:0000259" key="4">
    <source>
        <dbReference type="PROSITE" id="PS51186"/>
    </source>
</evidence>
<reference evidence="6" key="1">
    <citation type="journal article" date="2022" name="G3 (Bethesda)">
        <title>Unveiling the complete genome sequence of Alicyclobacillus acidoterrestris DSM 3922T, a taint-producing strain.</title>
        <authorList>
            <person name="Leonardo I.C."/>
            <person name="Barreto Crespo M.T."/>
            <person name="Gaspar F.B."/>
        </authorList>
    </citation>
    <scope>NUCLEOTIDE SEQUENCE [LARGE SCALE GENOMIC DNA]</scope>
    <source>
        <strain evidence="6">DSM 3922</strain>
    </source>
</reference>
<keyword evidence="1 5" id="KW-0808">Transferase</keyword>
<dbReference type="Gene3D" id="3.40.630.30">
    <property type="match status" value="1"/>
</dbReference>
<dbReference type="PANTHER" id="PTHR43792:SF8">
    <property type="entry name" value="[RIBOSOMAL PROTEIN US5]-ALANINE N-ACETYLTRANSFERASE"/>
    <property type="match status" value="1"/>
</dbReference>
<dbReference type="GO" id="GO:0005737">
    <property type="term" value="C:cytoplasm"/>
    <property type="evidence" value="ECO:0007669"/>
    <property type="project" value="TreeGrafter"/>
</dbReference>
<dbReference type="EMBL" id="CP080467">
    <property type="protein sequence ID" value="UNO48624.1"/>
    <property type="molecule type" value="Genomic_DNA"/>
</dbReference>
<keyword evidence="6" id="KW-1185">Reference proteome</keyword>